<sequence length="238" mass="25948">MMGRAHLIIGTGVSLSVLALNGYEVTPTAVAAAVVGSLLPDIDEPNSMLVSRALPTKMLRLVQLLMIGAAGWVFFTRMAPPPWNLVLALLMISASFMPSRSMRKVIIFLIGVGLAWYGEAYAPWNYIAGCLLIICTLVPHRGLTHTVYGTVVWTALLYGTTRLHGDSIWLAGGLAYLLHLLADSLTNNGIKPLPPFKWKLRFKLMSTGTRKGAQVENICIALTAVLVIIALLRYKHLI</sequence>
<evidence type="ECO:0000256" key="1">
    <source>
        <dbReference type="SAM" id="Phobius"/>
    </source>
</evidence>
<dbReference type="Pfam" id="PF04307">
    <property type="entry name" value="YdjM"/>
    <property type="match status" value="1"/>
</dbReference>
<protein>
    <submittedName>
        <fullName evidence="2">Membrane protein</fullName>
    </submittedName>
</protein>
<dbReference type="AlphaFoldDB" id="A0A0D7X628"/>
<feature type="transmembrane region" description="Helical" evidence="1">
    <location>
        <begin position="105"/>
        <end position="124"/>
    </location>
</feature>
<reference evidence="2 3" key="1">
    <citation type="submission" date="2014-11" db="EMBL/GenBank/DDBJ databases">
        <title>Draft Genome Sequences of Paenibacillus polymyxa NRRL B-30509 and Paenibacillus terrae NRRL B-30644, Strains from a Poultry Environment that Produce Tridecaptin A and Paenicidins.</title>
        <authorList>
            <person name="van Belkum M.J."/>
            <person name="Lohans C.T."/>
            <person name="Vederas J.C."/>
        </authorList>
    </citation>
    <scope>NUCLEOTIDE SEQUENCE [LARGE SCALE GENOMIC DNA]</scope>
    <source>
        <strain evidence="2 3">NRRL B-30644</strain>
    </source>
</reference>
<organism evidence="2 3">
    <name type="scientific">Paenibacillus terrae</name>
    <dbReference type="NCBI Taxonomy" id="159743"/>
    <lineage>
        <taxon>Bacteria</taxon>
        <taxon>Bacillati</taxon>
        <taxon>Bacillota</taxon>
        <taxon>Bacilli</taxon>
        <taxon>Bacillales</taxon>
        <taxon>Paenibacillaceae</taxon>
        <taxon>Paenibacillus</taxon>
    </lineage>
</organism>
<keyword evidence="1" id="KW-1133">Transmembrane helix</keyword>
<name>A0A0D7X628_9BACL</name>
<keyword evidence="1" id="KW-0812">Transmembrane</keyword>
<gene>
    <name evidence="2" type="ORF">QD47_05360</name>
</gene>
<evidence type="ECO:0000313" key="2">
    <source>
        <dbReference type="EMBL" id="KJD46684.1"/>
    </source>
</evidence>
<feature type="transmembrane region" description="Helical" evidence="1">
    <location>
        <begin position="211"/>
        <end position="232"/>
    </location>
</feature>
<dbReference type="Proteomes" id="UP000032534">
    <property type="component" value="Unassembled WGS sequence"/>
</dbReference>
<proteinExistence type="predicted"/>
<dbReference type="PATRIC" id="fig|159743.3.peg.1148"/>
<feature type="transmembrane region" description="Helical" evidence="1">
    <location>
        <begin position="168"/>
        <end position="190"/>
    </location>
</feature>
<dbReference type="RefSeq" id="WP_044645138.1">
    <property type="nucleotide sequence ID" value="NZ_JTHP01000006.1"/>
</dbReference>
<dbReference type="OrthoDB" id="2706144at2"/>
<dbReference type="InterPro" id="IPR007404">
    <property type="entry name" value="YdjM-like"/>
</dbReference>
<keyword evidence="1" id="KW-0472">Membrane</keyword>
<feature type="transmembrane region" description="Helical" evidence="1">
    <location>
        <begin position="131"/>
        <end position="156"/>
    </location>
</feature>
<feature type="transmembrane region" description="Helical" evidence="1">
    <location>
        <begin position="56"/>
        <end position="75"/>
    </location>
</feature>
<comment type="caution">
    <text evidence="2">The sequence shown here is derived from an EMBL/GenBank/DDBJ whole genome shotgun (WGS) entry which is preliminary data.</text>
</comment>
<accession>A0A0D7X628</accession>
<dbReference type="EMBL" id="JTHP01000006">
    <property type="protein sequence ID" value="KJD46684.1"/>
    <property type="molecule type" value="Genomic_DNA"/>
</dbReference>
<evidence type="ECO:0000313" key="3">
    <source>
        <dbReference type="Proteomes" id="UP000032534"/>
    </source>
</evidence>
<feature type="transmembrane region" description="Helical" evidence="1">
    <location>
        <begin position="82"/>
        <end position="99"/>
    </location>
</feature>
<keyword evidence="3" id="KW-1185">Reference proteome</keyword>